<evidence type="ECO:0000256" key="1">
    <source>
        <dbReference type="ARBA" id="ARBA00024353"/>
    </source>
</evidence>
<sequence length="366" mass="38982">MTCQEVVDYMNRYLDGDLDEHERLLLMEHLNECPDDQELFERLKRLSSDLEELPKIVPPFSLVDSILPQLAEIDDLRDAKAASLEGVSLSLNESEEAAAEEESESPAEARSVRRSGASRFSKRARIWTGSTAAAAAAVIILLAVPWGSTSLDKQLAMDGGSETSQAGIFNKKAVEEESSAAQASNMQKRIADAPESSADPLQQGGTVPTATDPERSLSGDSAKGQNEINNNRIGPSVPSGGGKGSTTYPSPGSGGFNNDAPGGWSATPGFTSPSPDGIANQRGLMAVPEVTYSPDGQYSYSISQGWVVIQKEDGGKQFDHTFEGAITEPAWSGDSRYLTVAVQAKAGQVLTYKIDVEDGSFEKTEG</sequence>
<feature type="transmembrane region" description="Helical" evidence="4">
    <location>
        <begin position="126"/>
        <end position="147"/>
    </location>
</feature>
<feature type="compositionally biased region" description="Polar residues" evidence="3">
    <location>
        <begin position="223"/>
        <end position="233"/>
    </location>
</feature>
<evidence type="ECO:0000259" key="5">
    <source>
        <dbReference type="Pfam" id="PF13490"/>
    </source>
</evidence>
<feature type="region of interest" description="Disordered" evidence="3">
    <location>
        <begin position="91"/>
        <end position="114"/>
    </location>
</feature>
<dbReference type="RefSeq" id="WP_089522658.1">
    <property type="nucleotide sequence ID" value="NZ_NMUQ01000001.1"/>
</dbReference>
<dbReference type="AlphaFoldDB" id="A0A229P0U5"/>
<dbReference type="InterPro" id="IPR041916">
    <property type="entry name" value="Anti_sigma_zinc_sf"/>
</dbReference>
<keyword evidence="7" id="KW-1185">Reference proteome</keyword>
<evidence type="ECO:0000313" key="6">
    <source>
        <dbReference type="EMBL" id="OXM15564.1"/>
    </source>
</evidence>
<evidence type="ECO:0000256" key="2">
    <source>
        <dbReference type="ARBA" id="ARBA00024438"/>
    </source>
</evidence>
<evidence type="ECO:0000256" key="4">
    <source>
        <dbReference type="SAM" id="Phobius"/>
    </source>
</evidence>
<feature type="compositionally biased region" description="Polar residues" evidence="3">
    <location>
        <begin position="199"/>
        <end position="209"/>
    </location>
</feature>
<feature type="region of interest" description="Disordered" evidence="3">
    <location>
        <begin position="175"/>
        <end position="280"/>
    </location>
</feature>
<name>A0A229P0U5_9BACL</name>
<keyword evidence="4" id="KW-0472">Membrane</keyword>
<dbReference type="Pfam" id="PF13490">
    <property type="entry name" value="zf-HC2"/>
    <property type="match status" value="1"/>
</dbReference>
<accession>A0A229P0U5</accession>
<dbReference type="SUPFAM" id="SSF82171">
    <property type="entry name" value="DPP6 N-terminal domain-like"/>
    <property type="match status" value="1"/>
</dbReference>
<organism evidence="6 7">
    <name type="scientific">Paenibacillus herberti</name>
    <dbReference type="NCBI Taxonomy" id="1619309"/>
    <lineage>
        <taxon>Bacteria</taxon>
        <taxon>Bacillati</taxon>
        <taxon>Bacillota</taxon>
        <taxon>Bacilli</taxon>
        <taxon>Bacillales</taxon>
        <taxon>Paenibacillaceae</taxon>
        <taxon>Paenibacillus</taxon>
    </lineage>
</organism>
<evidence type="ECO:0000256" key="3">
    <source>
        <dbReference type="SAM" id="MobiDB-lite"/>
    </source>
</evidence>
<keyword evidence="4" id="KW-1133">Transmembrane helix</keyword>
<feature type="domain" description="Putative zinc-finger" evidence="5">
    <location>
        <begin position="3"/>
        <end position="35"/>
    </location>
</feature>
<dbReference type="OrthoDB" id="2381690at2"/>
<feature type="compositionally biased region" description="Acidic residues" evidence="3">
    <location>
        <begin position="93"/>
        <end position="105"/>
    </location>
</feature>
<reference evidence="6 7" key="1">
    <citation type="submission" date="2017-07" db="EMBL/GenBank/DDBJ databases">
        <title>Paenibacillus herberti R33 genome sequencing and assembly.</title>
        <authorList>
            <person name="Su W."/>
        </authorList>
    </citation>
    <scope>NUCLEOTIDE SEQUENCE [LARGE SCALE GENOMIC DNA]</scope>
    <source>
        <strain evidence="6 7">R33</strain>
    </source>
</reference>
<dbReference type="Gene3D" id="1.10.10.1320">
    <property type="entry name" value="Anti-sigma factor, zinc-finger domain"/>
    <property type="match status" value="1"/>
</dbReference>
<dbReference type="Proteomes" id="UP000215145">
    <property type="component" value="Unassembled WGS sequence"/>
</dbReference>
<keyword evidence="4" id="KW-0812">Transmembrane</keyword>
<gene>
    <name evidence="6" type="ORF">CGZ75_02160</name>
</gene>
<comment type="similarity">
    <text evidence="1">Belongs to the zinc-associated anti-sigma factor (ZAS) superfamily. Anti-sigma-W factor family.</text>
</comment>
<comment type="caution">
    <text evidence="6">The sequence shown here is derived from an EMBL/GenBank/DDBJ whole genome shotgun (WGS) entry which is preliminary data.</text>
</comment>
<dbReference type="EMBL" id="NMUQ01000001">
    <property type="protein sequence ID" value="OXM15564.1"/>
    <property type="molecule type" value="Genomic_DNA"/>
</dbReference>
<dbReference type="InterPro" id="IPR027383">
    <property type="entry name" value="Znf_put"/>
</dbReference>
<evidence type="ECO:0000313" key="7">
    <source>
        <dbReference type="Proteomes" id="UP000215145"/>
    </source>
</evidence>
<protein>
    <recommendedName>
        <fullName evidence="2">Anti-sigma-W factor RsiW</fullName>
    </recommendedName>
</protein>
<proteinExistence type="inferred from homology"/>